<dbReference type="Pfam" id="PF00482">
    <property type="entry name" value="T2SSF"/>
    <property type="match status" value="1"/>
</dbReference>
<keyword evidence="2" id="KW-1003">Cell membrane</keyword>
<feature type="transmembrane region" description="Helical" evidence="6">
    <location>
        <begin position="282"/>
        <end position="300"/>
    </location>
</feature>
<feature type="transmembrane region" description="Helical" evidence="6">
    <location>
        <begin position="6"/>
        <end position="24"/>
    </location>
</feature>
<keyword evidence="3 6" id="KW-0812">Transmembrane</keyword>
<feature type="domain" description="Type II secretion system protein GspF" evidence="7">
    <location>
        <begin position="142"/>
        <end position="266"/>
    </location>
</feature>
<dbReference type="Proteomes" id="UP000076567">
    <property type="component" value="Unassembled WGS sequence"/>
</dbReference>
<protein>
    <recommendedName>
        <fullName evidence="7">Type II secretion system protein GspF domain-containing protein</fullName>
    </recommendedName>
</protein>
<dbReference type="AlphaFoldDB" id="A0A163RPR4"/>
<feature type="transmembrane region" description="Helical" evidence="6">
    <location>
        <begin position="106"/>
        <end position="125"/>
    </location>
</feature>
<evidence type="ECO:0000259" key="7">
    <source>
        <dbReference type="Pfam" id="PF00482"/>
    </source>
</evidence>
<evidence type="ECO:0000256" key="5">
    <source>
        <dbReference type="ARBA" id="ARBA00023136"/>
    </source>
</evidence>
<keyword evidence="4 6" id="KW-1133">Transmembrane helix</keyword>
<feature type="transmembrane region" description="Helical" evidence="6">
    <location>
        <begin position="81"/>
        <end position="100"/>
    </location>
</feature>
<comment type="subcellular location">
    <subcellularLocation>
        <location evidence="1">Cell membrane</location>
        <topology evidence="1">Multi-pass membrane protein</topology>
    </subcellularLocation>
</comment>
<evidence type="ECO:0000256" key="3">
    <source>
        <dbReference type="ARBA" id="ARBA00022692"/>
    </source>
</evidence>
<proteinExistence type="predicted"/>
<keyword evidence="5 6" id="KW-0472">Membrane</keyword>
<evidence type="ECO:0000256" key="1">
    <source>
        <dbReference type="ARBA" id="ARBA00004651"/>
    </source>
</evidence>
<evidence type="ECO:0000256" key="4">
    <source>
        <dbReference type="ARBA" id="ARBA00022989"/>
    </source>
</evidence>
<feature type="transmembrane region" description="Helical" evidence="6">
    <location>
        <begin position="250"/>
        <end position="270"/>
    </location>
</feature>
<dbReference type="PANTHER" id="PTHR35007">
    <property type="entry name" value="INTEGRAL MEMBRANE PROTEIN-RELATED"/>
    <property type="match status" value="1"/>
</dbReference>
<gene>
    <name evidence="8" type="ORF">AWM68_19645</name>
</gene>
<evidence type="ECO:0000313" key="8">
    <source>
        <dbReference type="EMBL" id="KZE67334.1"/>
    </source>
</evidence>
<reference evidence="9" key="1">
    <citation type="submission" date="2016-01" db="EMBL/GenBank/DDBJ databases">
        <title>Draft genome of Chromobacterium sp. F49.</title>
        <authorList>
            <person name="Hong K.W."/>
        </authorList>
    </citation>
    <scope>NUCLEOTIDE SEQUENCE [LARGE SCALE GENOMIC DNA]</scope>
    <source>
        <strain evidence="9">P7IIIA</strain>
    </source>
</reference>
<dbReference type="OrthoDB" id="9803381at2"/>
<evidence type="ECO:0000256" key="6">
    <source>
        <dbReference type="SAM" id="Phobius"/>
    </source>
</evidence>
<evidence type="ECO:0000313" key="9">
    <source>
        <dbReference type="Proteomes" id="UP000076567"/>
    </source>
</evidence>
<dbReference type="Gene3D" id="1.20.81.30">
    <property type="entry name" value="Type II secretion system (T2SS), domain F"/>
    <property type="match status" value="1"/>
</dbReference>
<keyword evidence="9" id="KW-1185">Reference proteome</keyword>
<dbReference type="RefSeq" id="WP_066239645.1">
    <property type="nucleotide sequence ID" value="NZ_LRFC01000011.1"/>
</dbReference>
<name>A0A163RPR4_9BACL</name>
<dbReference type="EMBL" id="LRFC01000011">
    <property type="protein sequence ID" value="KZE67334.1"/>
    <property type="molecule type" value="Genomic_DNA"/>
</dbReference>
<accession>A0A163RPR4</accession>
<sequence>MTIAALFSLAILFLIFGIYSFLGYRAQKKEWKRRTETWYGAGNKRKSYLVVLGDRFDQSPYAAKMYEKLQQANVPLTPSEFYSMLIVGGMAVTVLSSTMFNIHMPINLFIAIALVVVTYYTLFAIRKNKYQQRFDSQLAEVCRLLGNAARAGMTITQGVELVSREVANPAGGEFKRLANEIRLGVDFDKAMVNFQKRIPSRDFKLFIATLLIQKRAGGNLHSILDGMAQTLEDRKILNQTIQTMTAEQRYISYILPMIPIFLILIMNTIMDDFLAPLSTIPGIILLVLFIVGTFLTFFLVRKVTNIRV</sequence>
<dbReference type="InterPro" id="IPR042094">
    <property type="entry name" value="T2SS_GspF_sf"/>
</dbReference>
<dbReference type="GO" id="GO:0005886">
    <property type="term" value="C:plasma membrane"/>
    <property type="evidence" value="ECO:0007669"/>
    <property type="project" value="UniProtKB-SubCell"/>
</dbReference>
<comment type="caution">
    <text evidence="8">The sequence shown here is derived from an EMBL/GenBank/DDBJ whole genome shotgun (WGS) entry which is preliminary data.</text>
</comment>
<evidence type="ECO:0000256" key="2">
    <source>
        <dbReference type="ARBA" id="ARBA00022475"/>
    </source>
</evidence>
<dbReference type="PANTHER" id="PTHR35007:SF1">
    <property type="entry name" value="PILUS ASSEMBLY PROTEIN"/>
    <property type="match status" value="1"/>
</dbReference>
<organism evidence="8 9">
    <name type="scientific">Fictibacillus phosphorivorans</name>
    <dbReference type="NCBI Taxonomy" id="1221500"/>
    <lineage>
        <taxon>Bacteria</taxon>
        <taxon>Bacillati</taxon>
        <taxon>Bacillota</taxon>
        <taxon>Bacilli</taxon>
        <taxon>Bacillales</taxon>
        <taxon>Fictibacillaceae</taxon>
        <taxon>Fictibacillus</taxon>
    </lineage>
</organism>
<dbReference type="InterPro" id="IPR018076">
    <property type="entry name" value="T2SS_GspF_dom"/>
</dbReference>